<dbReference type="InterPro" id="IPR036864">
    <property type="entry name" value="Zn2-C6_fun-type_DNA-bd_sf"/>
</dbReference>
<reference evidence="7" key="2">
    <citation type="submission" date="2021-08" db="EMBL/GenBank/DDBJ databases">
        <authorList>
            <person name="Gostincar C."/>
            <person name="Sun X."/>
            <person name="Song Z."/>
            <person name="Gunde-Cimerman N."/>
        </authorList>
    </citation>
    <scope>NUCLEOTIDE SEQUENCE</scope>
    <source>
        <strain evidence="7">EXF-9911</strain>
    </source>
</reference>
<proteinExistence type="predicted"/>
<dbReference type="Gene3D" id="4.10.240.10">
    <property type="entry name" value="Zn(2)-C6 fungal-type DNA-binding domain"/>
    <property type="match status" value="1"/>
</dbReference>
<feature type="compositionally biased region" description="Low complexity" evidence="5">
    <location>
        <begin position="528"/>
        <end position="544"/>
    </location>
</feature>
<dbReference type="PANTHER" id="PTHR47424">
    <property type="entry name" value="REGULATORY PROTEIN GAL4"/>
    <property type="match status" value="1"/>
</dbReference>
<evidence type="ECO:0000256" key="4">
    <source>
        <dbReference type="ARBA" id="ARBA00023242"/>
    </source>
</evidence>
<evidence type="ECO:0000256" key="3">
    <source>
        <dbReference type="ARBA" id="ARBA00023163"/>
    </source>
</evidence>
<keyword evidence="4" id="KW-0539">Nucleus</keyword>
<feature type="region of interest" description="Disordered" evidence="5">
    <location>
        <begin position="22"/>
        <end position="170"/>
    </location>
</feature>
<dbReference type="Pfam" id="PF00172">
    <property type="entry name" value="Zn_clus"/>
    <property type="match status" value="1"/>
</dbReference>
<protein>
    <recommendedName>
        <fullName evidence="6">Zn(2)-C6 fungal-type domain-containing protein</fullName>
    </recommendedName>
</protein>
<feature type="non-terminal residue" evidence="7">
    <location>
        <position position="1288"/>
    </location>
</feature>
<feature type="compositionally biased region" description="Polar residues" evidence="5">
    <location>
        <begin position="650"/>
        <end position="659"/>
    </location>
</feature>
<evidence type="ECO:0000256" key="1">
    <source>
        <dbReference type="ARBA" id="ARBA00022723"/>
    </source>
</evidence>
<dbReference type="CDD" id="cd12148">
    <property type="entry name" value="fungal_TF_MHR"/>
    <property type="match status" value="1"/>
</dbReference>
<dbReference type="CDD" id="cd00067">
    <property type="entry name" value="GAL4"/>
    <property type="match status" value="1"/>
</dbReference>
<evidence type="ECO:0000256" key="2">
    <source>
        <dbReference type="ARBA" id="ARBA00023015"/>
    </source>
</evidence>
<dbReference type="PROSITE" id="PS50048">
    <property type="entry name" value="ZN2_CY6_FUNGAL_2"/>
    <property type="match status" value="1"/>
</dbReference>
<organism evidence="7 8">
    <name type="scientific">Aureobasidium melanogenum</name>
    <name type="common">Aureobasidium pullulans var. melanogenum</name>
    <dbReference type="NCBI Taxonomy" id="46634"/>
    <lineage>
        <taxon>Eukaryota</taxon>
        <taxon>Fungi</taxon>
        <taxon>Dikarya</taxon>
        <taxon>Ascomycota</taxon>
        <taxon>Pezizomycotina</taxon>
        <taxon>Dothideomycetes</taxon>
        <taxon>Dothideomycetidae</taxon>
        <taxon>Dothideales</taxon>
        <taxon>Saccotheciaceae</taxon>
        <taxon>Aureobasidium</taxon>
    </lineage>
</organism>
<feature type="compositionally biased region" description="Low complexity" evidence="5">
    <location>
        <begin position="672"/>
        <end position="692"/>
    </location>
</feature>
<keyword evidence="1" id="KW-0479">Metal-binding</keyword>
<gene>
    <name evidence="7" type="ORF">KCU76_g17827</name>
</gene>
<feature type="region of interest" description="Disordered" evidence="5">
    <location>
        <begin position="230"/>
        <end position="261"/>
    </location>
</feature>
<dbReference type="GO" id="GO:0006351">
    <property type="term" value="P:DNA-templated transcription"/>
    <property type="evidence" value="ECO:0007669"/>
    <property type="project" value="InterPro"/>
</dbReference>
<evidence type="ECO:0000313" key="8">
    <source>
        <dbReference type="Proteomes" id="UP000779574"/>
    </source>
</evidence>
<keyword evidence="2" id="KW-0805">Transcription regulation</keyword>
<sequence>MTGSSQPSYFYLPYESRPQIDRSDLAFAQGGSPPWQFIPSYPSPPMSSPPSPQRKVSDIQPPPATTFSELPLSATTTSSDPSTTRTDFNIPPVSARARASTLQSVPQSSAPTPTATSLGAPRTYSSSSTESLAVLRQTDSGSSAGNVADPLPTAGPSLGRSSSDIGRGGRRAKAHVANACNNCKRAHLSCDVERPCGRCVATGKADTCRDVPHKKRGRPRLRDEAQFHLQQGGSEIEAVESPVPGPSSARPMARPGHRKTASLRTLAALATEQGHQHSTGQGVSTRERAYSFGAAPPTGLQPPPRHPRLAPSPEVPIAFLDTDFVILKANATFQRLFSWLQEIKGIRLSDIAKPLEGDSFQNARNRLREEREIREPAYLPPILQPRLDPVSGIGTTDHDVEEVTRGFADHQFNWTFRLGGGVDQTLPIRMRLAKTSVYLVTLFLPPLPPQVAEQVVPPQPPPVMFPTRVAAPPPAPFQGSPVMMEQQKGISEPPSSYYILPTNDPGSQNYTLNPRYTFGEHSYTHSTHYQPAYHQQQQQNSAQQMLPPPPALSQSSDQRPGTAGSSSSSHMSQTPFLQPPMHGHRSRPRSDTMDSLGRHIQTRLRADSGATVSVFQSSPVQQRHAAEREVSYLLDQERSGDVPVLPPVRNVSQTQTPRTASPAGASIHSPASSHQQQSVTSQPQTSVQGSVGLEDPGSAWSFPTTDVEPDPTAALYPDGDEEFEWDEREQTGLAGGVAMAEDDEEGVRKVIDGMATLTVDAANYGYLGMASGASHLRSLWMESGNGPSWDSGAWNDRRRDLQDLLRRRTEGSTIASAVQTQTLVTRAMVDVFVDAFFVRYHPVFPILHEPTFRAQYDSRMARPGQSIWLVLVNIVAALGAFVTNPSSSDETSLSIFRTAKRYLAVNALETGNLTLVQAFGMAAMFLQKINKPNTGYNYGGVAIRMAIGLGLHKEFGSQHMSPFKQELRRRIWWSLCVLDVGATITYSRPLIWPQIGVDAALPSNIREEDIMVNSPVTPAEVDTATVNTYLRVQSSYHLQTMPIYNRLISNPPPLPEELLTLDSTIVENWLSQVPHYFQDSSGSSLEDRFALPHGINCWRYRNLRIVIFRPLLVKWALQDGLEETLTWHEQEATNRCLRAARESIASIQNFWKSRPQTRLTAFYVLYFLFQAALIPIHCLRSKSQSRLAPEWRDQVTATLEVVESMIGLNQSASKCRDVIMSLCGSLLHKVDDEFVNYQQAFNFEPTMDATAWMLGTAPTLINENLWAGSLDNTSADLSFSTWEGDWNI</sequence>
<evidence type="ECO:0000259" key="6">
    <source>
        <dbReference type="PROSITE" id="PS50048"/>
    </source>
</evidence>
<dbReference type="GO" id="GO:0000435">
    <property type="term" value="P:positive regulation of transcription from RNA polymerase II promoter by galactose"/>
    <property type="evidence" value="ECO:0007669"/>
    <property type="project" value="TreeGrafter"/>
</dbReference>
<dbReference type="OrthoDB" id="3364175at2759"/>
<feature type="compositionally biased region" description="Pro residues" evidence="5">
    <location>
        <begin position="41"/>
        <end position="52"/>
    </location>
</feature>
<dbReference type="InterPro" id="IPR007219">
    <property type="entry name" value="XnlR_reg_dom"/>
</dbReference>
<dbReference type="SMART" id="SM00906">
    <property type="entry name" value="Fungal_trans"/>
    <property type="match status" value="1"/>
</dbReference>
<dbReference type="PANTHER" id="PTHR47424:SF2">
    <property type="entry name" value="TRANSCRIPTION FACTOR DOMAIN-CONTAINING PROTEIN-RELATED"/>
    <property type="match status" value="1"/>
</dbReference>
<feature type="compositionally biased region" description="Polar residues" evidence="5">
    <location>
        <begin position="504"/>
        <end position="514"/>
    </location>
</feature>
<dbReference type="Proteomes" id="UP000779574">
    <property type="component" value="Unassembled WGS sequence"/>
</dbReference>
<dbReference type="EMBL" id="JAHFXF010001465">
    <property type="protein sequence ID" value="KAG9667004.1"/>
    <property type="molecule type" value="Genomic_DNA"/>
</dbReference>
<evidence type="ECO:0000256" key="5">
    <source>
        <dbReference type="SAM" id="MobiDB-lite"/>
    </source>
</evidence>
<feature type="compositionally biased region" description="Low complexity" evidence="5">
    <location>
        <begin position="73"/>
        <end position="86"/>
    </location>
</feature>
<dbReference type="Pfam" id="PF04082">
    <property type="entry name" value="Fungal_trans"/>
    <property type="match status" value="1"/>
</dbReference>
<feature type="compositionally biased region" description="Polar residues" evidence="5">
    <location>
        <begin position="610"/>
        <end position="621"/>
    </location>
</feature>
<dbReference type="GO" id="GO:0008270">
    <property type="term" value="F:zinc ion binding"/>
    <property type="evidence" value="ECO:0007669"/>
    <property type="project" value="InterPro"/>
</dbReference>
<dbReference type="InterPro" id="IPR001138">
    <property type="entry name" value="Zn2Cys6_DnaBD"/>
</dbReference>
<feature type="compositionally biased region" description="Polar residues" evidence="5">
    <location>
        <begin position="100"/>
        <end position="145"/>
    </location>
</feature>
<dbReference type="SMART" id="SM00066">
    <property type="entry name" value="GAL4"/>
    <property type="match status" value="1"/>
</dbReference>
<feature type="region of interest" description="Disordered" evidence="5">
    <location>
        <begin position="502"/>
        <end position="714"/>
    </location>
</feature>
<accession>A0A9P8DZE0</accession>
<dbReference type="GO" id="GO:0000978">
    <property type="term" value="F:RNA polymerase II cis-regulatory region sequence-specific DNA binding"/>
    <property type="evidence" value="ECO:0007669"/>
    <property type="project" value="TreeGrafter"/>
</dbReference>
<reference evidence="7" key="1">
    <citation type="journal article" date="2021" name="J Fungi (Basel)">
        <title>Virulence traits and population genomics of the black yeast Aureobasidium melanogenum.</title>
        <authorList>
            <person name="Cernosa A."/>
            <person name="Sun X."/>
            <person name="Gostincar C."/>
            <person name="Fang C."/>
            <person name="Gunde-Cimerman N."/>
            <person name="Song Z."/>
        </authorList>
    </citation>
    <scope>NUCLEOTIDE SEQUENCE</scope>
    <source>
        <strain evidence="7">EXF-9911</strain>
    </source>
</reference>
<feature type="region of interest" description="Disordered" evidence="5">
    <location>
        <begin position="292"/>
        <end position="311"/>
    </location>
</feature>
<feature type="compositionally biased region" description="Basic and acidic residues" evidence="5">
    <location>
        <begin position="624"/>
        <end position="640"/>
    </location>
</feature>
<name>A0A9P8DZE0_AURME</name>
<feature type="domain" description="Zn(2)-C6 fungal-type" evidence="6">
    <location>
        <begin position="179"/>
        <end position="210"/>
    </location>
</feature>
<dbReference type="GO" id="GO:0000981">
    <property type="term" value="F:DNA-binding transcription factor activity, RNA polymerase II-specific"/>
    <property type="evidence" value="ECO:0007669"/>
    <property type="project" value="InterPro"/>
</dbReference>
<comment type="caution">
    <text evidence="7">The sequence shown here is derived from an EMBL/GenBank/DDBJ whole genome shotgun (WGS) entry which is preliminary data.</text>
</comment>
<keyword evidence="3" id="KW-0804">Transcription</keyword>
<dbReference type="GO" id="GO:0005634">
    <property type="term" value="C:nucleus"/>
    <property type="evidence" value="ECO:0007669"/>
    <property type="project" value="TreeGrafter"/>
</dbReference>
<evidence type="ECO:0000313" key="7">
    <source>
        <dbReference type="EMBL" id="KAG9667004.1"/>
    </source>
</evidence>
<dbReference type="InterPro" id="IPR051127">
    <property type="entry name" value="Fungal_SecMet_Regulators"/>
</dbReference>
<dbReference type="PROSITE" id="PS00463">
    <property type="entry name" value="ZN2_CY6_FUNGAL_1"/>
    <property type="match status" value="1"/>
</dbReference>